<dbReference type="Proteomes" id="UP001642720">
    <property type="component" value="Unassembled WGS sequence"/>
</dbReference>
<evidence type="ECO:0000256" key="1">
    <source>
        <dbReference type="SAM" id="MobiDB-lite"/>
    </source>
</evidence>
<evidence type="ECO:0000313" key="3">
    <source>
        <dbReference type="Proteomes" id="UP001642720"/>
    </source>
</evidence>
<proteinExistence type="predicted"/>
<evidence type="ECO:0000313" key="2">
    <source>
        <dbReference type="EMBL" id="TFB07303.1"/>
    </source>
</evidence>
<sequence>MPCFSLMPVPCVSKVSLGRGAIDSERGCAQFYRLQTELRLPGKTSSRTPIPLSRGFPSALPRWRHPSPASQHPITY</sequence>
<organism evidence="2 3">
    <name type="scientific">Trichoderma ghanense</name>
    <dbReference type="NCBI Taxonomy" id="65468"/>
    <lineage>
        <taxon>Eukaryota</taxon>
        <taxon>Fungi</taxon>
        <taxon>Dikarya</taxon>
        <taxon>Ascomycota</taxon>
        <taxon>Pezizomycotina</taxon>
        <taxon>Sordariomycetes</taxon>
        <taxon>Hypocreomycetidae</taxon>
        <taxon>Hypocreales</taxon>
        <taxon>Hypocreaceae</taxon>
        <taxon>Trichoderma</taxon>
    </lineage>
</organism>
<feature type="region of interest" description="Disordered" evidence="1">
    <location>
        <begin position="42"/>
        <end position="76"/>
    </location>
</feature>
<protein>
    <submittedName>
        <fullName evidence="2">Uncharacterized protein</fullName>
    </submittedName>
</protein>
<gene>
    <name evidence="2" type="ORF">CCMA1212_001228</name>
</gene>
<reference evidence="2 3" key="1">
    <citation type="submission" date="2018-01" db="EMBL/GenBank/DDBJ databases">
        <title>Genome characterization of the sugarcane-associated fungus Trichoderma ghanense CCMA-1212 and their application in lignocelulose bioconversion.</title>
        <authorList>
            <person name="Steindorff A.S."/>
            <person name="Mendes T.D."/>
            <person name="Vilela E.S.D."/>
            <person name="Rodrigues D.S."/>
            <person name="Formighieri E.F."/>
            <person name="Melo I.S."/>
            <person name="Favaro L.C.L."/>
        </authorList>
    </citation>
    <scope>NUCLEOTIDE SEQUENCE [LARGE SCALE GENOMIC DNA]</scope>
    <source>
        <strain evidence="2 3">CCMA-1212</strain>
    </source>
</reference>
<dbReference type="RefSeq" id="XP_073563504.1">
    <property type="nucleotide sequence ID" value="XM_073698662.1"/>
</dbReference>
<accession>A0ABY2HKE2</accession>
<comment type="caution">
    <text evidence="2">The sequence shown here is derived from an EMBL/GenBank/DDBJ whole genome shotgun (WGS) entry which is preliminary data.</text>
</comment>
<dbReference type="EMBL" id="PPTA01000001">
    <property type="protein sequence ID" value="TFB07303.1"/>
    <property type="molecule type" value="Genomic_DNA"/>
</dbReference>
<keyword evidence="3" id="KW-1185">Reference proteome</keyword>
<dbReference type="GeneID" id="300573112"/>
<name>A0ABY2HKE2_9HYPO</name>